<evidence type="ECO:0000256" key="1">
    <source>
        <dbReference type="SAM" id="Phobius"/>
    </source>
</evidence>
<name>A0ABS5BXA7_9BACT</name>
<dbReference type="RefSeq" id="WP_210658293.1">
    <property type="nucleotide sequence ID" value="NZ_JAGKQQ010000001.1"/>
</dbReference>
<sequence length="139" mass="15755">MSKQQTIVEWKRIGGKLVRVETRRRKTSSKAQGMDLWGFSFAVTLCITLVSAFALQIKAEERYGVIPQQKSEMSLTEFTQNVLDEHNRSQGIEKNEVAVEVSRSAREAEYGWLADIAECAEKYGPDCWDRIAPKKGGKQ</sequence>
<comment type="caution">
    <text evidence="2">The sequence shown here is derived from an EMBL/GenBank/DDBJ whole genome shotgun (WGS) entry which is preliminary data.</text>
</comment>
<keyword evidence="3" id="KW-1185">Reference proteome</keyword>
<accession>A0ABS5BXA7</accession>
<dbReference type="EMBL" id="JAGKQQ010000001">
    <property type="protein sequence ID" value="MBP3958372.1"/>
    <property type="molecule type" value="Genomic_DNA"/>
</dbReference>
<evidence type="ECO:0000313" key="2">
    <source>
        <dbReference type="EMBL" id="MBP3958372.1"/>
    </source>
</evidence>
<evidence type="ECO:0000313" key="3">
    <source>
        <dbReference type="Proteomes" id="UP000676565"/>
    </source>
</evidence>
<keyword evidence="1" id="KW-0472">Membrane</keyword>
<keyword evidence="1" id="KW-1133">Transmembrane helix</keyword>
<organism evidence="2 3">
    <name type="scientific">Gemmata palustris</name>
    <dbReference type="NCBI Taxonomy" id="2822762"/>
    <lineage>
        <taxon>Bacteria</taxon>
        <taxon>Pseudomonadati</taxon>
        <taxon>Planctomycetota</taxon>
        <taxon>Planctomycetia</taxon>
        <taxon>Gemmatales</taxon>
        <taxon>Gemmataceae</taxon>
        <taxon>Gemmata</taxon>
    </lineage>
</organism>
<protein>
    <submittedName>
        <fullName evidence="2">Uncharacterized protein</fullName>
    </submittedName>
</protein>
<dbReference type="Proteomes" id="UP000676565">
    <property type="component" value="Unassembled WGS sequence"/>
</dbReference>
<gene>
    <name evidence="2" type="ORF">J8F10_24245</name>
</gene>
<proteinExistence type="predicted"/>
<reference evidence="2 3" key="1">
    <citation type="submission" date="2021-04" db="EMBL/GenBank/DDBJ databases">
        <authorList>
            <person name="Ivanova A."/>
        </authorList>
    </citation>
    <scope>NUCLEOTIDE SEQUENCE [LARGE SCALE GENOMIC DNA]</scope>
    <source>
        <strain evidence="2 3">G18</strain>
    </source>
</reference>
<feature type="transmembrane region" description="Helical" evidence="1">
    <location>
        <begin position="36"/>
        <end position="55"/>
    </location>
</feature>
<keyword evidence="1" id="KW-0812">Transmembrane</keyword>